<dbReference type="PhylomeDB" id="Q6ZV66"/>
<organism evidence="1">
    <name type="scientific">Homo sapiens</name>
    <name type="common">Human</name>
    <dbReference type="NCBI Taxonomy" id="9606"/>
    <lineage>
        <taxon>Eukaryota</taxon>
        <taxon>Metazoa</taxon>
        <taxon>Chordata</taxon>
        <taxon>Craniata</taxon>
        <taxon>Vertebrata</taxon>
        <taxon>Euteleostomi</taxon>
        <taxon>Mammalia</taxon>
        <taxon>Eutheria</taxon>
        <taxon>Euarchontoglires</taxon>
        <taxon>Primates</taxon>
        <taxon>Haplorrhini</taxon>
        <taxon>Catarrhini</taxon>
        <taxon>Hominidae</taxon>
        <taxon>Homo</taxon>
    </lineage>
</organism>
<dbReference type="AlphaFoldDB" id="Q6ZV66"/>
<reference evidence="1" key="1">
    <citation type="submission" date="2003-07" db="EMBL/GenBank/DDBJ databases">
        <title>NEDO human cDNA sequencing project.</title>
        <authorList>
            <person name="Tanigami A."/>
            <person name="Fujiwara T."/>
            <person name="Shibahara T."/>
            <person name="Goto Y."/>
            <person name="Hirao M."/>
            <person name="Shimizu F."/>
            <person name="Wakebe H."/>
            <person name="Ono T."/>
            <person name="Hishigaki H."/>
            <person name="Watanabe T."/>
            <person name="Ozaki K."/>
            <person name="Sugiyama T."/>
            <person name="Irie R."/>
            <person name="Otsuki T."/>
            <person name="Sato H."/>
            <person name="Wakamatsu A."/>
            <person name="Ishii S."/>
            <person name="Yamamoto J."/>
            <person name="Isono Y."/>
            <person name="Kawai-Hio Y."/>
            <person name="Saito K."/>
            <person name="Nishikawa T."/>
            <person name="Kimura K."/>
            <person name="Yamashita H."/>
            <person name="Matsuo K."/>
            <person name="Nakamura Y."/>
            <person name="Sekine M."/>
            <person name="Kikuchi H."/>
            <person name="Kanda K."/>
            <person name="Wagatsuma M."/>
            <person name="Murakawa K."/>
            <person name="Kanehori K."/>
            <person name="Takahashi-Fujii A."/>
            <person name="Oshima A."/>
            <person name="Sugiyama A."/>
            <person name="Kawakami B."/>
            <person name="Suzuki Y."/>
            <person name="Sugano S."/>
            <person name="Nagahari K."/>
            <person name="Masuho Y."/>
            <person name="Nagai K."/>
            <person name="Isogai T."/>
        </authorList>
    </citation>
    <scope>NUCLEOTIDE SEQUENCE</scope>
    <source>
        <tissue evidence="1">Subthalamic nucleus</tissue>
    </source>
</reference>
<sequence>MQGGWFPRKPPNEEIVGNVLQGAASLWSQTRGRSIRPNMAGCVSLRNAGSSARLSAICKMWPKNYLKINHIKTRASMNQLLRIAVAEKGLVSPCFLRPPSSSSHCQGLLSPPSAFSCLALCHLLWRPHVFI</sequence>
<name>Q6ZV66_HUMAN</name>
<dbReference type="EMBL" id="AK124933">
    <property type="protein sequence ID" value="BAC85997.1"/>
    <property type="molecule type" value="mRNA"/>
</dbReference>
<proteinExistence type="evidence at transcript level"/>
<accession>Q6ZV66</accession>
<evidence type="ECO:0000313" key="1">
    <source>
        <dbReference type="EMBL" id="BAC85997.1"/>
    </source>
</evidence>
<protein>
    <submittedName>
        <fullName evidence="1">cDNA FLJ42943 fis, clone BRSTN2003835</fullName>
    </submittedName>
</protein>